<dbReference type="RefSeq" id="WP_286004656.1">
    <property type="nucleotide sequence ID" value="NZ_JASVEJ010000038.1"/>
</dbReference>
<feature type="transmembrane region" description="Helical" evidence="8">
    <location>
        <begin position="112"/>
        <end position="132"/>
    </location>
</feature>
<evidence type="ECO:0000313" key="10">
    <source>
        <dbReference type="Proteomes" id="UP001230986"/>
    </source>
</evidence>
<keyword evidence="4 8" id="KW-0812">Transmembrane</keyword>
<evidence type="ECO:0000256" key="2">
    <source>
        <dbReference type="ARBA" id="ARBA00007776"/>
    </source>
</evidence>
<dbReference type="Pfam" id="PF04093">
    <property type="entry name" value="MreD"/>
    <property type="match status" value="1"/>
</dbReference>
<keyword evidence="7 8" id="KW-0472">Membrane</keyword>
<gene>
    <name evidence="9" type="primary">mreD</name>
    <name evidence="9" type="ORF">QQ055_10170</name>
</gene>
<keyword evidence="10" id="KW-1185">Reference proteome</keyword>
<sequence>MSNLKSLLRWNPTARQWLNWTITIVSAIACVILLPARLPGMELLGIGPNWPLIWVVAWSIKRTTLQGAFAGLVLGLLQDGMTSPHPTHALSLIVVGALTGHFQKQRYIQEDFISIALIAFGMAIVAETVLAVQFHLTGDRTLTDIWMDNQRIALSSAILSSLWAPVIYFPLSRWWQLVNSYEQSQT</sequence>
<evidence type="ECO:0000256" key="5">
    <source>
        <dbReference type="ARBA" id="ARBA00022960"/>
    </source>
</evidence>
<evidence type="ECO:0000256" key="8">
    <source>
        <dbReference type="SAM" id="Phobius"/>
    </source>
</evidence>
<evidence type="ECO:0000256" key="6">
    <source>
        <dbReference type="ARBA" id="ARBA00022989"/>
    </source>
</evidence>
<feature type="transmembrane region" description="Helical" evidence="8">
    <location>
        <begin position="152"/>
        <end position="171"/>
    </location>
</feature>
<dbReference type="PROSITE" id="PS51257">
    <property type="entry name" value="PROKAR_LIPOPROTEIN"/>
    <property type="match status" value="1"/>
</dbReference>
<evidence type="ECO:0000256" key="4">
    <source>
        <dbReference type="ARBA" id="ARBA00022692"/>
    </source>
</evidence>
<feature type="transmembrane region" description="Helical" evidence="8">
    <location>
        <begin position="17"/>
        <end position="36"/>
    </location>
</feature>
<keyword evidence="3" id="KW-1003">Cell membrane</keyword>
<evidence type="ECO:0000313" key="9">
    <source>
        <dbReference type="EMBL" id="MDL5057815.1"/>
    </source>
</evidence>
<keyword evidence="5" id="KW-0133">Cell shape</keyword>
<dbReference type="InterPro" id="IPR007227">
    <property type="entry name" value="Cell_shape_determining_MreD"/>
</dbReference>
<name>A0ABT7M370_9CYAN</name>
<dbReference type="NCBIfam" id="TIGR03426">
    <property type="entry name" value="shape_MreD"/>
    <property type="match status" value="1"/>
</dbReference>
<comment type="caution">
    <text evidence="9">The sequence shown here is derived from an EMBL/GenBank/DDBJ whole genome shotgun (WGS) entry which is preliminary data.</text>
</comment>
<evidence type="ECO:0000256" key="3">
    <source>
        <dbReference type="ARBA" id="ARBA00022475"/>
    </source>
</evidence>
<evidence type="ECO:0000256" key="1">
    <source>
        <dbReference type="ARBA" id="ARBA00004651"/>
    </source>
</evidence>
<keyword evidence="6 8" id="KW-1133">Transmembrane helix</keyword>
<protein>
    <submittedName>
        <fullName evidence="9">Rod shape-determining protein MreD</fullName>
    </submittedName>
</protein>
<dbReference type="Proteomes" id="UP001230986">
    <property type="component" value="Unassembled WGS sequence"/>
</dbReference>
<evidence type="ECO:0000256" key="7">
    <source>
        <dbReference type="ARBA" id="ARBA00023136"/>
    </source>
</evidence>
<comment type="similarity">
    <text evidence="2">Belongs to the MreD family.</text>
</comment>
<organism evidence="9 10">
    <name type="scientific">Geitlerinema calcuttense NRMC-F 0142</name>
    <dbReference type="NCBI Taxonomy" id="2922238"/>
    <lineage>
        <taxon>Bacteria</taxon>
        <taxon>Bacillati</taxon>
        <taxon>Cyanobacteriota</taxon>
        <taxon>Cyanophyceae</taxon>
        <taxon>Geitlerinematales</taxon>
        <taxon>Geitlerinemataceae</taxon>
        <taxon>Geitlerinema</taxon>
    </lineage>
</organism>
<dbReference type="EMBL" id="JASVEJ010000038">
    <property type="protein sequence ID" value="MDL5057815.1"/>
    <property type="molecule type" value="Genomic_DNA"/>
</dbReference>
<reference evidence="9 10" key="1">
    <citation type="submission" date="2023-06" db="EMBL/GenBank/DDBJ databases">
        <title>Whole genome sequence of Oscillatoria calcuttensis NRMC-F 0142.</title>
        <authorList>
            <person name="Shakena Fathima T."/>
            <person name="Muralitharan G."/>
            <person name="Thajuddin N."/>
        </authorList>
    </citation>
    <scope>NUCLEOTIDE SEQUENCE [LARGE SCALE GENOMIC DNA]</scope>
    <source>
        <strain evidence="9 10">NRMC-F 0142</strain>
    </source>
</reference>
<comment type="subcellular location">
    <subcellularLocation>
        <location evidence="1">Cell membrane</location>
        <topology evidence="1">Multi-pass membrane protein</topology>
    </subcellularLocation>
</comment>
<proteinExistence type="inferred from homology"/>
<accession>A0ABT7M370</accession>